<feature type="compositionally biased region" description="Polar residues" evidence="1">
    <location>
        <begin position="342"/>
        <end position="353"/>
    </location>
</feature>
<feature type="non-terminal residue" evidence="2">
    <location>
        <position position="353"/>
    </location>
</feature>
<organism evidence="2 3">
    <name type="scientific">Coniophora puteana (strain RWD-64-598)</name>
    <name type="common">Brown rot fungus</name>
    <dbReference type="NCBI Taxonomy" id="741705"/>
    <lineage>
        <taxon>Eukaryota</taxon>
        <taxon>Fungi</taxon>
        <taxon>Dikarya</taxon>
        <taxon>Basidiomycota</taxon>
        <taxon>Agaricomycotina</taxon>
        <taxon>Agaricomycetes</taxon>
        <taxon>Agaricomycetidae</taxon>
        <taxon>Boletales</taxon>
        <taxon>Coniophorineae</taxon>
        <taxon>Coniophoraceae</taxon>
        <taxon>Coniophora</taxon>
    </lineage>
</organism>
<dbReference type="RefSeq" id="XP_007763758.1">
    <property type="nucleotide sequence ID" value="XM_007765568.1"/>
</dbReference>
<comment type="caution">
    <text evidence="2">The sequence shown here is derived from an EMBL/GenBank/DDBJ whole genome shotgun (WGS) entry which is preliminary data.</text>
</comment>
<gene>
    <name evidence="2" type="ORF">CONPUDRAFT_161782</name>
</gene>
<feature type="region of interest" description="Disordered" evidence="1">
    <location>
        <begin position="325"/>
        <end position="353"/>
    </location>
</feature>
<feature type="compositionally biased region" description="Polar residues" evidence="1">
    <location>
        <begin position="1"/>
        <end position="30"/>
    </location>
</feature>
<protein>
    <submittedName>
        <fullName evidence="2">Uncharacterized protein</fullName>
    </submittedName>
</protein>
<evidence type="ECO:0000313" key="3">
    <source>
        <dbReference type="Proteomes" id="UP000053558"/>
    </source>
</evidence>
<proteinExistence type="predicted"/>
<dbReference type="EMBL" id="JH711573">
    <property type="protein sequence ID" value="EIW87187.1"/>
    <property type="molecule type" value="Genomic_DNA"/>
</dbReference>
<sequence length="353" mass="39038">MDSASDSQGSKRPRSLSGTSPDAVQANAQVGGSPIRSPPKNRVKRENTSTPPPKTYCNLSSPASAVTSIQSNSQRPMSQSSLSSIPESDPVDQAPATLEQQDDTGREDDSNINPLTRKMTPPLDENFSRWSYQKPMAELASPTGSKCLVTNLANSTVIEGGHLVAHRMHANGLNTHLFEDAWGPGNPIASRYNMIMLNVTFHRFFDGPNWGWMLIPEPKVVQELYDLCEKRRTERKNKVQGSTSEHSEGLKGPAINEYFRTRITRYYLVSLRERMLDWPIERYETHEAVTEEATFQATDNSPSVAHLQGDGFDTEEVIVDPHDLLRATTPDATDGASKNGDTRSSPQSHSDIT</sequence>
<feature type="compositionally biased region" description="Low complexity" evidence="1">
    <location>
        <begin position="70"/>
        <end position="88"/>
    </location>
</feature>
<evidence type="ECO:0000256" key="1">
    <source>
        <dbReference type="SAM" id="MobiDB-lite"/>
    </source>
</evidence>
<dbReference type="KEGG" id="cput:CONPUDRAFT_161782"/>
<evidence type="ECO:0000313" key="2">
    <source>
        <dbReference type="EMBL" id="EIW87187.1"/>
    </source>
</evidence>
<keyword evidence="3" id="KW-1185">Reference proteome</keyword>
<reference evidence="3" key="1">
    <citation type="journal article" date="2012" name="Science">
        <title>The Paleozoic origin of enzymatic lignin decomposition reconstructed from 31 fungal genomes.</title>
        <authorList>
            <person name="Floudas D."/>
            <person name="Binder M."/>
            <person name="Riley R."/>
            <person name="Barry K."/>
            <person name="Blanchette R.A."/>
            <person name="Henrissat B."/>
            <person name="Martinez A.T."/>
            <person name="Otillar R."/>
            <person name="Spatafora J.W."/>
            <person name="Yadav J.S."/>
            <person name="Aerts A."/>
            <person name="Benoit I."/>
            <person name="Boyd A."/>
            <person name="Carlson A."/>
            <person name="Copeland A."/>
            <person name="Coutinho P.M."/>
            <person name="de Vries R.P."/>
            <person name="Ferreira P."/>
            <person name="Findley K."/>
            <person name="Foster B."/>
            <person name="Gaskell J."/>
            <person name="Glotzer D."/>
            <person name="Gorecki P."/>
            <person name="Heitman J."/>
            <person name="Hesse C."/>
            <person name="Hori C."/>
            <person name="Igarashi K."/>
            <person name="Jurgens J.A."/>
            <person name="Kallen N."/>
            <person name="Kersten P."/>
            <person name="Kohler A."/>
            <person name="Kuees U."/>
            <person name="Kumar T.K.A."/>
            <person name="Kuo A."/>
            <person name="LaButti K."/>
            <person name="Larrondo L.F."/>
            <person name="Lindquist E."/>
            <person name="Ling A."/>
            <person name="Lombard V."/>
            <person name="Lucas S."/>
            <person name="Lundell T."/>
            <person name="Martin R."/>
            <person name="McLaughlin D.J."/>
            <person name="Morgenstern I."/>
            <person name="Morin E."/>
            <person name="Murat C."/>
            <person name="Nagy L.G."/>
            <person name="Nolan M."/>
            <person name="Ohm R.A."/>
            <person name="Patyshakuliyeva A."/>
            <person name="Rokas A."/>
            <person name="Ruiz-Duenas F.J."/>
            <person name="Sabat G."/>
            <person name="Salamov A."/>
            <person name="Samejima M."/>
            <person name="Schmutz J."/>
            <person name="Slot J.C."/>
            <person name="St John F."/>
            <person name="Stenlid J."/>
            <person name="Sun H."/>
            <person name="Sun S."/>
            <person name="Syed K."/>
            <person name="Tsang A."/>
            <person name="Wiebenga A."/>
            <person name="Young D."/>
            <person name="Pisabarro A."/>
            <person name="Eastwood D.C."/>
            <person name="Martin F."/>
            <person name="Cullen D."/>
            <person name="Grigoriev I.V."/>
            <person name="Hibbett D.S."/>
        </authorList>
    </citation>
    <scope>NUCLEOTIDE SEQUENCE [LARGE SCALE GENOMIC DNA]</scope>
    <source>
        <strain evidence="3">RWD-64-598 SS2</strain>
    </source>
</reference>
<dbReference type="Proteomes" id="UP000053558">
    <property type="component" value="Unassembled WGS sequence"/>
</dbReference>
<feature type="compositionally biased region" description="Polar residues" evidence="1">
    <location>
        <begin position="57"/>
        <end position="69"/>
    </location>
</feature>
<feature type="region of interest" description="Disordered" evidence="1">
    <location>
        <begin position="1"/>
        <end position="124"/>
    </location>
</feature>
<dbReference type="GeneID" id="19204580"/>
<dbReference type="AlphaFoldDB" id="A0A5M3N7P7"/>
<accession>A0A5M3N7P7</accession>
<name>A0A5M3N7P7_CONPW</name>